<protein>
    <submittedName>
        <fullName evidence="1">Uncharacterized protein</fullName>
    </submittedName>
</protein>
<gene>
    <name evidence="1" type="ORF">OUZ56_011020</name>
</gene>
<accession>A0ABQ9YZ24</accession>
<sequence length="131" mass="14734">MEPFTQALGVLQNEEKMSLGCVLPTIKLLQEKMGEFSKDSSIVYCESLVLEIISGLHTRFGEMFKNVHMRLASNNGGDVSPKKKTRFLDGYKTKRDSLEADEVESYLNDGNTLTITKHFFFVALQPAQHSS</sequence>
<evidence type="ECO:0000313" key="2">
    <source>
        <dbReference type="Proteomes" id="UP001234178"/>
    </source>
</evidence>
<organism evidence="1 2">
    <name type="scientific">Daphnia magna</name>
    <dbReference type="NCBI Taxonomy" id="35525"/>
    <lineage>
        <taxon>Eukaryota</taxon>
        <taxon>Metazoa</taxon>
        <taxon>Ecdysozoa</taxon>
        <taxon>Arthropoda</taxon>
        <taxon>Crustacea</taxon>
        <taxon>Branchiopoda</taxon>
        <taxon>Diplostraca</taxon>
        <taxon>Cladocera</taxon>
        <taxon>Anomopoda</taxon>
        <taxon>Daphniidae</taxon>
        <taxon>Daphnia</taxon>
    </lineage>
</organism>
<name>A0ABQ9YZ24_9CRUS</name>
<reference evidence="1 2" key="1">
    <citation type="journal article" date="2023" name="Nucleic Acids Res.">
        <title>The hologenome of Daphnia magna reveals possible DNA methylation and microbiome-mediated evolution of the host genome.</title>
        <authorList>
            <person name="Chaturvedi A."/>
            <person name="Li X."/>
            <person name="Dhandapani V."/>
            <person name="Marshall H."/>
            <person name="Kissane S."/>
            <person name="Cuenca-Cambronero M."/>
            <person name="Asole G."/>
            <person name="Calvet F."/>
            <person name="Ruiz-Romero M."/>
            <person name="Marangio P."/>
            <person name="Guigo R."/>
            <person name="Rago D."/>
            <person name="Mirbahai L."/>
            <person name="Eastwood N."/>
            <person name="Colbourne J.K."/>
            <person name="Zhou J."/>
            <person name="Mallon E."/>
            <person name="Orsini L."/>
        </authorList>
    </citation>
    <scope>NUCLEOTIDE SEQUENCE [LARGE SCALE GENOMIC DNA]</scope>
    <source>
        <strain evidence="1">LRV0_1</strain>
    </source>
</reference>
<evidence type="ECO:0000313" key="1">
    <source>
        <dbReference type="EMBL" id="KAK4005899.1"/>
    </source>
</evidence>
<proteinExistence type="predicted"/>
<comment type="caution">
    <text evidence="1">The sequence shown here is derived from an EMBL/GenBank/DDBJ whole genome shotgun (WGS) entry which is preliminary data.</text>
</comment>
<keyword evidence="2" id="KW-1185">Reference proteome</keyword>
<dbReference type="EMBL" id="JAOYFB010000002">
    <property type="protein sequence ID" value="KAK4005899.1"/>
    <property type="molecule type" value="Genomic_DNA"/>
</dbReference>
<dbReference type="Proteomes" id="UP001234178">
    <property type="component" value="Unassembled WGS sequence"/>
</dbReference>